<evidence type="ECO:0000256" key="8">
    <source>
        <dbReference type="ARBA" id="ARBA00023242"/>
    </source>
</evidence>
<name>A0A0R3SQR5_HYMDI</name>
<dbReference type="Pfam" id="PF16575">
    <property type="entry name" value="CLP1_P"/>
    <property type="match status" value="1"/>
</dbReference>
<dbReference type="GO" id="GO:0005730">
    <property type="term" value="C:nucleolus"/>
    <property type="evidence" value="ECO:0007669"/>
    <property type="project" value="UniProtKB-SubCell"/>
</dbReference>
<dbReference type="InterPro" id="IPR027417">
    <property type="entry name" value="P-loop_NTPase"/>
</dbReference>
<gene>
    <name evidence="11" type="ORF">HDID_LOCUS7438</name>
</gene>
<keyword evidence="4" id="KW-0808">Transferase</keyword>
<evidence type="ECO:0000259" key="10">
    <source>
        <dbReference type="SMART" id="SM00382"/>
    </source>
</evidence>
<accession>A0A0R3SQR5</accession>
<feature type="region of interest" description="Disordered" evidence="9">
    <location>
        <begin position="604"/>
        <end position="642"/>
    </location>
</feature>
<dbReference type="Gene3D" id="3.40.50.300">
    <property type="entry name" value="P-loop containing nucleotide triphosphate hydrolases"/>
    <property type="match status" value="1"/>
</dbReference>
<evidence type="ECO:0000256" key="2">
    <source>
        <dbReference type="ARBA" id="ARBA00011003"/>
    </source>
</evidence>
<feature type="domain" description="AAA+ ATPase" evidence="10">
    <location>
        <begin position="207"/>
        <end position="503"/>
    </location>
</feature>
<evidence type="ECO:0000256" key="1">
    <source>
        <dbReference type="ARBA" id="ARBA00004604"/>
    </source>
</evidence>
<dbReference type="PANTHER" id="PTHR12755:SF3">
    <property type="entry name" value="POLYNUCLEOTIDE 5'-HYDROXYL-KINASE NOL9"/>
    <property type="match status" value="1"/>
</dbReference>
<evidence type="ECO:0000256" key="7">
    <source>
        <dbReference type="ARBA" id="ARBA00022840"/>
    </source>
</evidence>
<evidence type="ECO:0000313" key="11">
    <source>
        <dbReference type="EMBL" id="VDL59756.1"/>
    </source>
</evidence>
<feature type="compositionally biased region" description="Basic residues" evidence="9">
    <location>
        <begin position="621"/>
        <end position="630"/>
    </location>
</feature>
<dbReference type="AlphaFoldDB" id="A0A0R3SQR5"/>
<dbReference type="OrthoDB" id="2405412at2759"/>
<dbReference type="PANTHER" id="PTHR12755">
    <property type="entry name" value="CLEAVAGE/POLYADENYLATION FACTOR IA SUBUNIT CLP1P"/>
    <property type="match status" value="1"/>
</dbReference>
<keyword evidence="3" id="KW-0698">rRNA processing</keyword>
<dbReference type="SMART" id="SM00382">
    <property type="entry name" value="AAA"/>
    <property type="match status" value="1"/>
</dbReference>
<evidence type="ECO:0000256" key="4">
    <source>
        <dbReference type="ARBA" id="ARBA00022679"/>
    </source>
</evidence>
<dbReference type="EMBL" id="UYSG01010935">
    <property type="protein sequence ID" value="VDL59756.1"/>
    <property type="molecule type" value="Genomic_DNA"/>
</dbReference>
<dbReference type="InterPro" id="IPR045116">
    <property type="entry name" value="Clp1/Grc3"/>
</dbReference>
<evidence type="ECO:0000256" key="3">
    <source>
        <dbReference type="ARBA" id="ARBA00022552"/>
    </source>
</evidence>
<keyword evidence="7" id="KW-0067">ATP-binding</keyword>
<dbReference type="Proteomes" id="UP000274504">
    <property type="component" value="Unassembled WGS sequence"/>
</dbReference>
<dbReference type="GO" id="GO:0005524">
    <property type="term" value="F:ATP binding"/>
    <property type="evidence" value="ECO:0007669"/>
    <property type="project" value="UniProtKB-KW"/>
</dbReference>
<evidence type="ECO:0000313" key="12">
    <source>
        <dbReference type="Proteomes" id="UP000274504"/>
    </source>
</evidence>
<evidence type="ECO:0000256" key="5">
    <source>
        <dbReference type="ARBA" id="ARBA00022741"/>
    </source>
</evidence>
<dbReference type="WBParaSite" id="HDID_0000744001-mRNA-1">
    <property type="protein sequence ID" value="HDID_0000744001-mRNA-1"/>
    <property type="gene ID" value="HDID_0000744001"/>
</dbReference>
<protein>
    <submittedName>
        <fullName evidence="13">AAA domain-containing protein</fullName>
    </submittedName>
</protein>
<dbReference type="InterPro" id="IPR003593">
    <property type="entry name" value="AAA+_ATPase"/>
</dbReference>
<evidence type="ECO:0000313" key="13">
    <source>
        <dbReference type="WBParaSite" id="HDID_0000744001-mRNA-1"/>
    </source>
</evidence>
<reference evidence="11 12" key="2">
    <citation type="submission" date="2018-11" db="EMBL/GenBank/DDBJ databases">
        <authorList>
            <consortium name="Pathogen Informatics"/>
        </authorList>
    </citation>
    <scope>NUCLEOTIDE SEQUENCE [LARGE SCALE GENOMIC DNA]</scope>
</reference>
<sequence>MQVDFCDPSGIFVFGNNSVFIKVEENPITWLCLLSPESSWLIYGRSKLTLLRASKLQLCGADVCHYECVSFNVYSPSTHTASDIIIPTCSPLTDLNINSLFSQISNLCKISSDHLQYLSECSSLQSIDFSRFAAALVLKSLESPVIESVQQIQRFSTVFPLHSQIPNKISVVGETYSFESASFGEAYVEALELRDLIHSLSNVQETRGLKIIVCGPSNSGKSSLLRRLVNHLLGDHEVVAFLDCDPGQTEFTPPGVLGLTIVKNFILGSPFTHPLDGLFKPKRQCFFGGISPSVNPSFYVDSLRYVFEAFGEMQGQMPLVINTMGWTQGLGLTLLIEQIVITKPDVVVQLYLDGQRANTRLNLPELTPQYLYKSSGWGHTDLSRETFNHRVVHIPSMSKGGPGGFTSSQDQRDLTLLAHLLTGLVDAPTSLPGSGPRGRGITPLGHPTAHLLDCLPYRVPLTSSADPDIQGAIAVHLLHQPSDVLQMVPVYTLPGILNYLNGTLVALCSVDKGNISRPSGPDGLSVLSRDPCCDCIGLAVVRAIDPSAGVIYLTTGIPQEELANVNALLRGKVDLPQTFFTDYPLSETLLSYPELENQEQIRHPYVSRQPTPGTGGTGLPTHRHTPRTMHHSTGYSFRDSNN</sequence>
<evidence type="ECO:0000256" key="9">
    <source>
        <dbReference type="SAM" id="MobiDB-lite"/>
    </source>
</evidence>
<keyword evidence="5" id="KW-0547">Nucleotide-binding</keyword>
<comment type="subcellular location">
    <subcellularLocation>
        <location evidence="1">Nucleus</location>
        <location evidence="1">Nucleolus</location>
    </subcellularLocation>
</comment>
<dbReference type="GO" id="GO:0000448">
    <property type="term" value="P:cleavage in ITS2 between 5.8S rRNA and LSU-rRNA of tricistronic rRNA transcript (SSU-rRNA, 5.8S rRNA, LSU-rRNA)"/>
    <property type="evidence" value="ECO:0007669"/>
    <property type="project" value="TreeGrafter"/>
</dbReference>
<keyword evidence="6" id="KW-0418">Kinase</keyword>
<keyword evidence="8" id="KW-0539">Nucleus</keyword>
<dbReference type="GO" id="GO:0051731">
    <property type="term" value="F:polynucleotide 5'-hydroxyl-kinase activity"/>
    <property type="evidence" value="ECO:0007669"/>
    <property type="project" value="InterPro"/>
</dbReference>
<dbReference type="STRING" id="6216.A0A0R3SQR5"/>
<organism evidence="13">
    <name type="scientific">Hymenolepis diminuta</name>
    <name type="common">Rat tapeworm</name>
    <dbReference type="NCBI Taxonomy" id="6216"/>
    <lineage>
        <taxon>Eukaryota</taxon>
        <taxon>Metazoa</taxon>
        <taxon>Spiralia</taxon>
        <taxon>Lophotrochozoa</taxon>
        <taxon>Platyhelminthes</taxon>
        <taxon>Cestoda</taxon>
        <taxon>Eucestoda</taxon>
        <taxon>Cyclophyllidea</taxon>
        <taxon>Hymenolepididae</taxon>
        <taxon>Hymenolepis</taxon>
    </lineage>
</organism>
<dbReference type="SUPFAM" id="SSF52540">
    <property type="entry name" value="P-loop containing nucleoside triphosphate hydrolases"/>
    <property type="match status" value="1"/>
</dbReference>
<dbReference type="InterPro" id="IPR032319">
    <property type="entry name" value="CLP1_P"/>
</dbReference>
<dbReference type="Pfam" id="PF25467">
    <property type="entry name" value="NOL9_C"/>
    <property type="match status" value="1"/>
</dbReference>
<dbReference type="InterPro" id="IPR057570">
    <property type="entry name" value="NOL9_C"/>
</dbReference>
<reference evidence="13" key="1">
    <citation type="submission" date="2017-02" db="UniProtKB">
        <authorList>
            <consortium name="WormBaseParasite"/>
        </authorList>
    </citation>
    <scope>IDENTIFICATION</scope>
</reference>
<evidence type="ECO:0000256" key="6">
    <source>
        <dbReference type="ARBA" id="ARBA00022777"/>
    </source>
</evidence>
<proteinExistence type="inferred from homology"/>
<comment type="similarity">
    <text evidence="2">Belongs to the Clp1 family. NOL9/GRC3 subfamily.</text>
</comment>